<dbReference type="InterPro" id="IPR050745">
    <property type="entry name" value="Multifunctional_regulatory"/>
</dbReference>
<keyword evidence="1" id="KW-0677">Repeat</keyword>
<reference evidence="6" key="1">
    <citation type="submission" date="2023-06" db="EMBL/GenBank/DDBJ databases">
        <title>Genome-scale phylogeny and comparative genomics of the fungal order Sordariales.</title>
        <authorList>
            <consortium name="Lawrence Berkeley National Laboratory"/>
            <person name="Hensen N."/>
            <person name="Bonometti L."/>
            <person name="Westerberg I."/>
            <person name="Brannstrom I.O."/>
            <person name="Guillou S."/>
            <person name="Cros-Aarteil S."/>
            <person name="Calhoun S."/>
            <person name="Haridas S."/>
            <person name="Kuo A."/>
            <person name="Mondo S."/>
            <person name="Pangilinan J."/>
            <person name="Riley R."/>
            <person name="Labutti K."/>
            <person name="Andreopoulos B."/>
            <person name="Lipzen A."/>
            <person name="Chen C."/>
            <person name="Yanf M."/>
            <person name="Daum C."/>
            <person name="Ng V."/>
            <person name="Clum A."/>
            <person name="Steindorff A."/>
            <person name="Ohm R."/>
            <person name="Martin F."/>
            <person name="Silar P."/>
            <person name="Natvig D."/>
            <person name="Lalanne C."/>
            <person name="Gautier V."/>
            <person name="Ament-Velasquez S.L."/>
            <person name="Kruys A."/>
            <person name="Hutchinson M.I."/>
            <person name="Powell A.J."/>
            <person name="Barry K."/>
            <person name="Miller A.N."/>
            <person name="Grigoriev I.V."/>
            <person name="Debuchy R."/>
            <person name="Gladieux P."/>
            <person name="Thoren M.H."/>
            <person name="Johannesson H."/>
        </authorList>
    </citation>
    <scope>NUCLEOTIDE SEQUENCE</scope>
    <source>
        <strain evidence="6">SMH2532-1</strain>
    </source>
</reference>
<dbReference type="InterPro" id="IPR036770">
    <property type="entry name" value="Ankyrin_rpt-contain_sf"/>
</dbReference>
<dbReference type="Proteomes" id="UP001174936">
    <property type="component" value="Unassembled WGS sequence"/>
</dbReference>
<evidence type="ECO:0000256" key="4">
    <source>
        <dbReference type="SAM" id="MobiDB-lite"/>
    </source>
</evidence>
<evidence type="ECO:0000259" key="5">
    <source>
        <dbReference type="Pfam" id="PF17111"/>
    </source>
</evidence>
<sequence>MDPLSVGAGAVAFITIAIQSSKVIYEILAHVKDSPRLVRDVSRDVEQLRHILDRLSNFFSTKPCDRVIALLLQRCSEDISIYAHRLRKLNPSPTERQTGKLWKKLTAVMSEKELQAMKHSINHHVSSLVLQTSLTQIDLIWESKHHLQNLVSEIRSAPAPSASSASGLVSCCQHGRSLPAPEGHQAADSKALTRERQSDILQDLVLLQVPHLIYREEYLLQSMEARAVATLLEQMISAAMDRLSTKRAVGIQHHSTDSAPRDTTKASKRQISVCTDVELELRLMSRLITSSRQISVNHCGRRRPCRERGTIVSQQRKRKKITIDEGLLMLTSLKRSRLPMTTNSGTSSFTHFEAAGREFRGTVSFFPTNPLSSLMIIASVHQEEVRGGTYCETPRLCVNRLLPSDSRVFNLVREGRLEELQAMVSRGEASLRDRDVQGMSLLHYATSHPATCRFLIDSGADVNEIAGKSDQAESLPILSATTRATTSVRGSAEFEAAKECIQILLRSGADPTISLKSRESPFHLACTPKDIDILDVFLDLGREFAHIELADSHGRTPLLRICSWYSTYSVEAFSYLIDAGADINARDSTNATCLHLAIENAKRPHSDELDVLCYLVHRGADVNAVTAEGMSVSDVAYNPSSTDIVYKLGSYRGDLWDAVLARTGHNPAAAPNDRQPKQFTASYIRADFEALWNGQEHLCPYFHDQASTPAHDIPSHTSEDALATKPRRRSFEASIRQRTDISITVETLSNVTGASDGVAVAGGPEPRYDQYEGSCVSSHAAFVGNASVVVPSATVPLLWDPSLVHHLMPNPWHDIVEASGDGCAAIGDELPTAWIDEQGKPHTSDRNDDVETAGKTLGRDGLAANGPVWYCLEGMETENVWDD</sequence>
<dbReference type="PROSITE" id="PS50088">
    <property type="entry name" value="ANK_REPEAT"/>
    <property type="match status" value="2"/>
</dbReference>
<proteinExistence type="predicted"/>
<dbReference type="Gene3D" id="1.25.40.20">
    <property type="entry name" value="Ankyrin repeat-containing domain"/>
    <property type="match status" value="1"/>
</dbReference>
<keyword evidence="2 3" id="KW-0040">ANK repeat</keyword>
<dbReference type="AlphaFoldDB" id="A0AA39YKH2"/>
<comment type="caution">
    <text evidence="6">The sequence shown here is derived from an EMBL/GenBank/DDBJ whole genome shotgun (WGS) entry which is preliminary data.</text>
</comment>
<gene>
    <name evidence="6" type="ORF">B0T16DRAFT_490474</name>
</gene>
<evidence type="ECO:0000313" key="6">
    <source>
        <dbReference type="EMBL" id="KAK0652665.1"/>
    </source>
</evidence>
<dbReference type="InterPro" id="IPR031348">
    <property type="entry name" value="PigL_N"/>
</dbReference>
<dbReference type="SUPFAM" id="SSF48403">
    <property type="entry name" value="Ankyrin repeat"/>
    <property type="match status" value="1"/>
</dbReference>
<evidence type="ECO:0000256" key="3">
    <source>
        <dbReference type="PROSITE-ProRule" id="PRU00023"/>
    </source>
</evidence>
<feature type="compositionally biased region" description="Basic and acidic residues" evidence="4">
    <location>
        <begin position="837"/>
        <end position="849"/>
    </location>
</feature>
<dbReference type="InterPro" id="IPR002110">
    <property type="entry name" value="Ankyrin_rpt"/>
</dbReference>
<feature type="repeat" description="ANK" evidence="3">
    <location>
        <begin position="589"/>
        <end position="627"/>
    </location>
</feature>
<evidence type="ECO:0000256" key="1">
    <source>
        <dbReference type="ARBA" id="ARBA00022737"/>
    </source>
</evidence>
<feature type="domain" description="Azaphilone pigments biosynthesis cluster protein L N-terminal" evidence="5">
    <location>
        <begin position="1"/>
        <end position="137"/>
    </location>
</feature>
<dbReference type="PANTHER" id="PTHR24189">
    <property type="entry name" value="MYOTROPHIN"/>
    <property type="match status" value="1"/>
</dbReference>
<evidence type="ECO:0000256" key="2">
    <source>
        <dbReference type="ARBA" id="ARBA00023043"/>
    </source>
</evidence>
<feature type="region of interest" description="Disordered" evidence="4">
    <location>
        <begin position="837"/>
        <end position="859"/>
    </location>
</feature>
<name>A0AA39YKH2_9PEZI</name>
<dbReference type="Pfam" id="PF12796">
    <property type="entry name" value="Ank_2"/>
    <property type="match status" value="1"/>
</dbReference>
<dbReference type="EMBL" id="JAULSV010000002">
    <property type="protein sequence ID" value="KAK0652665.1"/>
    <property type="molecule type" value="Genomic_DNA"/>
</dbReference>
<dbReference type="Pfam" id="PF00023">
    <property type="entry name" value="Ank"/>
    <property type="match status" value="2"/>
</dbReference>
<protein>
    <recommendedName>
        <fullName evidence="5">Azaphilone pigments biosynthesis cluster protein L N-terminal domain-containing protein</fullName>
    </recommendedName>
</protein>
<dbReference type="SMART" id="SM00248">
    <property type="entry name" value="ANK"/>
    <property type="match status" value="5"/>
</dbReference>
<keyword evidence="7" id="KW-1185">Reference proteome</keyword>
<accession>A0AA39YKH2</accession>
<dbReference type="PANTHER" id="PTHR24189:SF72">
    <property type="entry name" value="ANKYRIN REPEAT-CONTAINING DOMAIN-CONTAINING PROTEIN"/>
    <property type="match status" value="1"/>
</dbReference>
<evidence type="ECO:0000313" key="7">
    <source>
        <dbReference type="Proteomes" id="UP001174936"/>
    </source>
</evidence>
<feature type="repeat" description="ANK" evidence="3">
    <location>
        <begin position="553"/>
        <end position="588"/>
    </location>
</feature>
<dbReference type="Pfam" id="PF17111">
    <property type="entry name" value="PigL_N"/>
    <property type="match status" value="1"/>
</dbReference>
<organism evidence="6 7">
    <name type="scientific">Cercophora newfieldiana</name>
    <dbReference type="NCBI Taxonomy" id="92897"/>
    <lineage>
        <taxon>Eukaryota</taxon>
        <taxon>Fungi</taxon>
        <taxon>Dikarya</taxon>
        <taxon>Ascomycota</taxon>
        <taxon>Pezizomycotina</taxon>
        <taxon>Sordariomycetes</taxon>
        <taxon>Sordariomycetidae</taxon>
        <taxon>Sordariales</taxon>
        <taxon>Lasiosphaeriaceae</taxon>
        <taxon>Cercophora</taxon>
    </lineage>
</organism>